<dbReference type="EMBL" id="JACHOV010000004">
    <property type="protein sequence ID" value="MBB4640975.1"/>
    <property type="molecule type" value="Genomic_DNA"/>
</dbReference>
<evidence type="ECO:0000313" key="1">
    <source>
        <dbReference type="EMBL" id="MBB4640975.1"/>
    </source>
</evidence>
<accession>A0A840HSK1</accession>
<dbReference type="AlphaFoldDB" id="A0A840HSK1"/>
<name>A0A840HSK1_9SPHN</name>
<reference evidence="1 2" key="1">
    <citation type="submission" date="2020-08" db="EMBL/GenBank/DDBJ databases">
        <title>Genomic Encyclopedia of Type Strains, Phase IV (KMG-IV): sequencing the most valuable type-strain genomes for metagenomic binning, comparative biology and taxonomic classification.</title>
        <authorList>
            <person name="Goeker M."/>
        </authorList>
    </citation>
    <scope>NUCLEOTIDE SEQUENCE [LARGE SCALE GENOMIC DNA]</scope>
    <source>
        <strain evidence="1 2">DSM 7465</strain>
    </source>
</reference>
<sequence length="30" mass="3204">MSRKSVDFLILPEGGGADALPPAWTKPFMA</sequence>
<comment type="caution">
    <text evidence="1">The sequence shown here is derived from an EMBL/GenBank/DDBJ whole genome shotgun (WGS) entry which is preliminary data.</text>
</comment>
<gene>
    <name evidence="1" type="ORF">HNQ99_001279</name>
</gene>
<proteinExistence type="predicted"/>
<dbReference type="Proteomes" id="UP000575068">
    <property type="component" value="Unassembled WGS sequence"/>
</dbReference>
<organism evidence="1 2">
    <name type="scientific">Rhizorhapis suberifaciens</name>
    <name type="common">corky root of lettuce</name>
    <dbReference type="NCBI Taxonomy" id="13656"/>
    <lineage>
        <taxon>Bacteria</taxon>
        <taxon>Pseudomonadati</taxon>
        <taxon>Pseudomonadota</taxon>
        <taxon>Alphaproteobacteria</taxon>
        <taxon>Sphingomonadales</taxon>
        <taxon>Sphingomonadaceae</taxon>
        <taxon>Rhizorhapis</taxon>
    </lineage>
</organism>
<evidence type="ECO:0000313" key="2">
    <source>
        <dbReference type="Proteomes" id="UP000575068"/>
    </source>
</evidence>
<protein>
    <submittedName>
        <fullName evidence="1">Uncharacterized protein</fullName>
    </submittedName>
</protein>
<keyword evidence="2" id="KW-1185">Reference proteome</keyword>